<sequence>MLTIKKVPTVVSNYQEEISETNLEGCGKNCLGKCCLPASKLPLYAFKKDELHSTENGTDESCQEQSCFLHNLLLGQWEDRMSRGLFRYDVTTCETKVIPGQYGFIAQLNEGRHLKKRPTEFRVDSVLQDFDENKFNFTKVGQEEVLFRFEPSNDHESHFFPSPPPPIASHNSCSSNVLAINVSPIEYGHVLLIPRVLDCIPQRIDHETFLLALHLAKEAANPFFRVGYNSLGAFATINHLHFQAYYLEIQFPIEKASTRPVAAMEGMHVNGVTVSQLLNYPVRGLVFEGGNTIQDLSCSVVNSCIWLQDNNVPFNLLIVDRGRRIFLLPQCYAQKQALGEVSQELLDTQVNPAVWEISGHIVLKRKNDFEDASEEKAWRLLAEVSLSEERFREVKSCIMEAAGLEETDIGLISKNPEAESIYDQLSPKSIKHLQQDCMVIH</sequence>
<keyword evidence="11" id="KW-0547">Nucleotide-binding</keyword>
<dbReference type="Proteomes" id="UP001141552">
    <property type="component" value="Unassembled WGS sequence"/>
</dbReference>
<evidence type="ECO:0000256" key="10">
    <source>
        <dbReference type="ARBA" id="ARBA00022695"/>
    </source>
</evidence>
<evidence type="ECO:0000259" key="13">
    <source>
        <dbReference type="Pfam" id="PF26216"/>
    </source>
</evidence>
<dbReference type="GO" id="GO:0005737">
    <property type="term" value="C:cytoplasm"/>
    <property type="evidence" value="ECO:0007669"/>
    <property type="project" value="UniProtKB-SubCell"/>
</dbReference>
<comment type="function">
    <text evidence="2">Specific and highly efficient GDP-D-glucose phosphorylase regulating the levels of GDP-D-glucose in cells.</text>
</comment>
<dbReference type="EC" id="2.7.7.78" evidence="5"/>
<evidence type="ECO:0000256" key="5">
    <source>
        <dbReference type="ARBA" id="ARBA00012507"/>
    </source>
</evidence>
<evidence type="ECO:0000256" key="11">
    <source>
        <dbReference type="ARBA" id="ARBA00022741"/>
    </source>
</evidence>
<dbReference type="Pfam" id="PF26217">
    <property type="entry name" value="GDPGP1_N"/>
    <property type="match status" value="1"/>
</dbReference>
<keyword evidence="7" id="KW-0963">Cytoplasm</keyword>
<keyword evidence="8" id="KW-0344">Guanine-nucleotide releasing factor</keyword>
<dbReference type="PANTHER" id="PTHR20884:SF8">
    <property type="entry name" value="GDP-D-GLUCOSE PHOSPHORYLASE 1"/>
    <property type="match status" value="1"/>
</dbReference>
<dbReference type="GO" id="GO:0000166">
    <property type="term" value="F:nucleotide binding"/>
    <property type="evidence" value="ECO:0007669"/>
    <property type="project" value="UniProtKB-KW"/>
</dbReference>
<dbReference type="InterPro" id="IPR058865">
    <property type="entry name" value="GDPGP1_C"/>
</dbReference>
<evidence type="ECO:0000256" key="1">
    <source>
        <dbReference type="ARBA" id="ARBA00000063"/>
    </source>
</evidence>
<keyword evidence="9" id="KW-0808">Transferase</keyword>
<evidence type="ECO:0000256" key="9">
    <source>
        <dbReference type="ARBA" id="ARBA00022679"/>
    </source>
</evidence>
<feature type="domain" description="GDPGP1-like N-terminal" evidence="14">
    <location>
        <begin position="69"/>
        <end position="245"/>
    </location>
</feature>
<dbReference type="GO" id="GO:0016787">
    <property type="term" value="F:hydrolase activity"/>
    <property type="evidence" value="ECO:0007669"/>
    <property type="project" value="UniProtKB-KW"/>
</dbReference>
<comment type="caution">
    <text evidence="15">The sequence shown here is derived from an EMBL/GenBank/DDBJ whole genome shotgun (WGS) entry which is preliminary data.</text>
</comment>
<keyword evidence="16" id="KW-1185">Reference proteome</keyword>
<evidence type="ECO:0000259" key="14">
    <source>
        <dbReference type="Pfam" id="PF26217"/>
    </source>
</evidence>
<keyword evidence="10" id="KW-0548">Nucleotidyltransferase</keyword>
<accession>A0A9Q0JPG3</accession>
<comment type="catalytic activity">
    <reaction evidence="1">
        <text>GDP-alpha-D-glucose + phosphate = alpha-D-glucose 1-phosphate + GDP + H(+)</text>
        <dbReference type="Rhea" id="RHEA:30387"/>
        <dbReference type="ChEBI" id="CHEBI:15378"/>
        <dbReference type="ChEBI" id="CHEBI:43474"/>
        <dbReference type="ChEBI" id="CHEBI:58189"/>
        <dbReference type="ChEBI" id="CHEBI:58601"/>
        <dbReference type="ChEBI" id="CHEBI:62230"/>
        <dbReference type="EC" id="2.7.7.78"/>
    </reaction>
</comment>
<dbReference type="Pfam" id="PF26216">
    <property type="entry name" value="GDPGP1_C"/>
    <property type="match status" value="1"/>
</dbReference>
<comment type="similarity">
    <text evidence="4">Belongs to the GDPGP1 family.</text>
</comment>
<evidence type="ECO:0000256" key="8">
    <source>
        <dbReference type="ARBA" id="ARBA00022658"/>
    </source>
</evidence>
<feature type="domain" description="GDPGP1-like C-terminal" evidence="13">
    <location>
        <begin position="252"/>
        <end position="403"/>
    </location>
</feature>
<evidence type="ECO:0000313" key="16">
    <source>
        <dbReference type="Proteomes" id="UP001141552"/>
    </source>
</evidence>
<evidence type="ECO:0000256" key="2">
    <source>
        <dbReference type="ARBA" id="ARBA00003049"/>
    </source>
</evidence>
<evidence type="ECO:0000256" key="6">
    <source>
        <dbReference type="ARBA" id="ARBA00018857"/>
    </source>
</evidence>
<organism evidence="15 16">
    <name type="scientific">Turnera subulata</name>
    <dbReference type="NCBI Taxonomy" id="218843"/>
    <lineage>
        <taxon>Eukaryota</taxon>
        <taxon>Viridiplantae</taxon>
        <taxon>Streptophyta</taxon>
        <taxon>Embryophyta</taxon>
        <taxon>Tracheophyta</taxon>
        <taxon>Spermatophyta</taxon>
        <taxon>Magnoliopsida</taxon>
        <taxon>eudicotyledons</taxon>
        <taxon>Gunneridae</taxon>
        <taxon>Pentapetalae</taxon>
        <taxon>rosids</taxon>
        <taxon>fabids</taxon>
        <taxon>Malpighiales</taxon>
        <taxon>Passifloraceae</taxon>
        <taxon>Turnera</taxon>
    </lineage>
</organism>
<dbReference type="GO" id="GO:0006006">
    <property type="term" value="P:glucose metabolic process"/>
    <property type="evidence" value="ECO:0007669"/>
    <property type="project" value="TreeGrafter"/>
</dbReference>
<dbReference type="OrthoDB" id="417175at2759"/>
<proteinExistence type="inferred from homology"/>
<keyword evidence="12" id="KW-0378">Hydrolase</keyword>
<dbReference type="InterPro" id="IPR026506">
    <property type="entry name" value="GDPGP"/>
</dbReference>
<dbReference type="GO" id="GO:0080048">
    <property type="term" value="F:GDP-D-glucose phosphorylase activity"/>
    <property type="evidence" value="ECO:0007669"/>
    <property type="project" value="UniProtKB-EC"/>
</dbReference>
<evidence type="ECO:0000256" key="12">
    <source>
        <dbReference type="ARBA" id="ARBA00022801"/>
    </source>
</evidence>
<comment type="subcellular location">
    <subcellularLocation>
        <location evidence="3">Cytoplasm</location>
    </subcellularLocation>
</comment>
<name>A0A9Q0JPG3_9ROSI</name>
<dbReference type="AlphaFoldDB" id="A0A9Q0JPG3"/>
<evidence type="ECO:0000256" key="3">
    <source>
        <dbReference type="ARBA" id="ARBA00004496"/>
    </source>
</evidence>
<dbReference type="InterPro" id="IPR058866">
    <property type="entry name" value="GDPGP1_N"/>
</dbReference>
<reference evidence="15" key="2">
    <citation type="journal article" date="2023" name="Plants (Basel)">
        <title>Annotation of the Turnera subulata (Passifloraceae) Draft Genome Reveals the S-Locus Evolved after the Divergence of Turneroideae from Passifloroideae in a Stepwise Manner.</title>
        <authorList>
            <person name="Henning P.M."/>
            <person name="Roalson E.H."/>
            <person name="Mir W."/>
            <person name="McCubbin A.G."/>
            <person name="Shore J.S."/>
        </authorList>
    </citation>
    <scope>NUCLEOTIDE SEQUENCE</scope>
    <source>
        <strain evidence="15">F60SS</strain>
    </source>
</reference>
<protein>
    <recommendedName>
        <fullName evidence="6">GDP-D-glucose phosphorylase 1</fullName>
        <ecNumber evidence="5">2.7.7.78</ecNumber>
    </recommendedName>
</protein>
<dbReference type="EMBL" id="JAKUCV010000928">
    <property type="protein sequence ID" value="KAJ4848327.1"/>
    <property type="molecule type" value="Genomic_DNA"/>
</dbReference>
<evidence type="ECO:0000256" key="7">
    <source>
        <dbReference type="ARBA" id="ARBA00022490"/>
    </source>
</evidence>
<evidence type="ECO:0000313" key="15">
    <source>
        <dbReference type="EMBL" id="KAJ4848327.1"/>
    </source>
</evidence>
<gene>
    <name evidence="15" type="primary">VTC2_1</name>
    <name evidence="15" type="ORF">Tsubulata_003724</name>
</gene>
<reference evidence="15" key="1">
    <citation type="submission" date="2022-02" db="EMBL/GenBank/DDBJ databases">
        <authorList>
            <person name="Henning P.M."/>
            <person name="McCubbin A.G."/>
            <person name="Shore J.S."/>
        </authorList>
    </citation>
    <scope>NUCLEOTIDE SEQUENCE</scope>
    <source>
        <strain evidence="15">F60SS</strain>
        <tissue evidence="15">Leaves</tissue>
    </source>
</reference>
<dbReference type="PANTHER" id="PTHR20884">
    <property type="entry name" value="GDP-D-GLUCOSE PHOSPHORYLASE 1"/>
    <property type="match status" value="1"/>
</dbReference>
<evidence type="ECO:0000256" key="4">
    <source>
        <dbReference type="ARBA" id="ARBA00006451"/>
    </source>
</evidence>
<dbReference type="GO" id="GO:0005085">
    <property type="term" value="F:guanyl-nucleotide exchange factor activity"/>
    <property type="evidence" value="ECO:0007669"/>
    <property type="project" value="UniProtKB-KW"/>
</dbReference>